<sequence>MATLTISGLEQLLAGLDLVTPIPTCTDANPLNNPMDIYRSYVADIVQKAVGCERSVAFKSIQCPQNIYNGDLAIILPRLGPKDKANVLAFEIAEKVSSDLIHCGLFDFPIPDGVHLRIMFETSILSQIILPYINDRKVLYGQDLSLGSRDPSSPNSGRKKVVVEFSSPNIASDFQAKHLRSTILGAHIATMYETMGWEAIKINYLGDWGKPIGLLGIGWDKFGSEEAFATNPVGHLREVNYKVNELFKPVQAEYKKIRDEGGDTAEFEAQGLFAERNDFFTKMLNGSEKEISFWKRVRDVNIEHYTKLYSRLNVTFDEYSGESLVTAETMNEVESILKAKGLSEQDSSGSWIVDLKKHSNRSGAVVIRDRTGSTTYQLRDLAAILERSRKFNFDQMIFVVAKDHSTHFQRIKQVLELMGMSDLANKLLHVAFSDVSSMSEKFGEGDGLDEILDQCQTAMKESLETNPDKSLLLGQTPDLPTIMATNALLSQELSARRGTDHSFDIAKMTSFEPRTGPELQYWYTRLQSLLKEAPDSTDLSAEDIDSIDEDEFTDLARMLTQYPNITHAAYTSLEPAGILEYLFSLVDQLSKDDNKVRVSEEQKVTGITPAQAALYEATRVVLENGMRLLRITPAVI</sequence>
<dbReference type="InterPro" id="IPR014729">
    <property type="entry name" value="Rossmann-like_a/b/a_fold"/>
</dbReference>
<reference evidence="11" key="1">
    <citation type="journal article" date="2020" name="Stud. Mycol.">
        <title>101 Dothideomycetes genomes: a test case for predicting lifestyles and emergence of pathogens.</title>
        <authorList>
            <person name="Haridas S."/>
            <person name="Albert R."/>
            <person name="Binder M."/>
            <person name="Bloem J."/>
            <person name="Labutti K."/>
            <person name="Salamov A."/>
            <person name="Andreopoulos B."/>
            <person name="Baker S."/>
            <person name="Barry K."/>
            <person name="Bills G."/>
            <person name="Bluhm B."/>
            <person name="Cannon C."/>
            <person name="Castanera R."/>
            <person name="Culley D."/>
            <person name="Daum C."/>
            <person name="Ezra D."/>
            <person name="Gonzalez J."/>
            <person name="Henrissat B."/>
            <person name="Kuo A."/>
            <person name="Liang C."/>
            <person name="Lipzen A."/>
            <person name="Lutzoni F."/>
            <person name="Magnuson J."/>
            <person name="Mondo S."/>
            <person name="Nolan M."/>
            <person name="Ohm R."/>
            <person name="Pangilinan J."/>
            <person name="Park H.-J."/>
            <person name="Ramirez L."/>
            <person name="Alfaro M."/>
            <person name="Sun H."/>
            <person name="Tritt A."/>
            <person name="Yoshinaga Y."/>
            <person name="Zwiers L.-H."/>
            <person name="Turgeon B."/>
            <person name="Goodwin S."/>
            <person name="Spatafora J."/>
            <person name="Crous P."/>
            <person name="Grigoriev I."/>
        </authorList>
    </citation>
    <scope>NUCLEOTIDE SEQUENCE</scope>
    <source>
        <strain evidence="11">CBS 115976</strain>
    </source>
</reference>
<dbReference type="SUPFAM" id="SSF52374">
    <property type="entry name" value="Nucleotidylyl transferase"/>
    <property type="match status" value="1"/>
</dbReference>
<dbReference type="Pfam" id="PF05746">
    <property type="entry name" value="DALR_1"/>
    <property type="match status" value="1"/>
</dbReference>
<dbReference type="InterPro" id="IPR008909">
    <property type="entry name" value="DALR_anticod-bd"/>
</dbReference>
<dbReference type="InterPro" id="IPR035684">
    <property type="entry name" value="ArgRS_core"/>
</dbReference>
<comment type="similarity">
    <text evidence="1 9">Belongs to the class-I aminoacyl-tRNA synthetase family.</text>
</comment>
<evidence type="ECO:0000256" key="4">
    <source>
        <dbReference type="ARBA" id="ARBA00022741"/>
    </source>
</evidence>
<evidence type="ECO:0000256" key="7">
    <source>
        <dbReference type="ARBA" id="ARBA00023146"/>
    </source>
</evidence>
<accession>A0A6A6U0R8</accession>
<dbReference type="Gene3D" id="3.40.50.620">
    <property type="entry name" value="HUPs"/>
    <property type="match status" value="1"/>
</dbReference>
<dbReference type="Pfam" id="PF00750">
    <property type="entry name" value="tRNA-synt_1d"/>
    <property type="match status" value="1"/>
</dbReference>
<dbReference type="PANTHER" id="PTHR11956:SF11">
    <property type="entry name" value="ARGININE--TRNA LIGASE, MITOCHONDRIAL-RELATED"/>
    <property type="match status" value="1"/>
</dbReference>
<dbReference type="SMART" id="SM00836">
    <property type="entry name" value="DALR_1"/>
    <property type="match status" value="1"/>
</dbReference>
<evidence type="ECO:0000256" key="5">
    <source>
        <dbReference type="ARBA" id="ARBA00022840"/>
    </source>
</evidence>
<dbReference type="GO" id="GO:0006420">
    <property type="term" value="P:arginyl-tRNA aminoacylation"/>
    <property type="evidence" value="ECO:0007669"/>
    <property type="project" value="InterPro"/>
</dbReference>
<dbReference type="PANTHER" id="PTHR11956">
    <property type="entry name" value="ARGINYL-TRNA SYNTHETASE"/>
    <property type="match status" value="1"/>
</dbReference>
<keyword evidence="3 9" id="KW-0436">Ligase</keyword>
<dbReference type="GO" id="GO:0005524">
    <property type="term" value="F:ATP binding"/>
    <property type="evidence" value="ECO:0007669"/>
    <property type="project" value="UniProtKB-KW"/>
</dbReference>
<dbReference type="PRINTS" id="PR01038">
    <property type="entry name" value="TRNASYNTHARG"/>
</dbReference>
<dbReference type="GO" id="GO:0032543">
    <property type="term" value="P:mitochondrial translation"/>
    <property type="evidence" value="ECO:0007669"/>
    <property type="project" value="TreeGrafter"/>
</dbReference>
<gene>
    <name evidence="11" type="ORF">BT63DRAFT_404599</name>
</gene>
<dbReference type="Gene3D" id="1.10.730.10">
    <property type="entry name" value="Isoleucyl-tRNA Synthetase, Domain 1"/>
    <property type="match status" value="1"/>
</dbReference>
<keyword evidence="12" id="KW-1185">Reference proteome</keyword>
<dbReference type="NCBIfam" id="TIGR00456">
    <property type="entry name" value="argS"/>
    <property type="match status" value="1"/>
</dbReference>
<protein>
    <recommendedName>
        <fullName evidence="2">arginine--tRNA ligase</fullName>
        <ecNumber evidence="2">6.1.1.19</ecNumber>
    </recommendedName>
</protein>
<name>A0A6A6U0R8_9PEZI</name>
<dbReference type="InterPro" id="IPR001278">
    <property type="entry name" value="Arg-tRNA-ligase"/>
</dbReference>
<dbReference type="EMBL" id="MU004239">
    <property type="protein sequence ID" value="KAF2665909.1"/>
    <property type="molecule type" value="Genomic_DNA"/>
</dbReference>
<evidence type="ECO:0000256" key="8">
    <source>
        <dbReference type="ARBA" id="ARBA00049339"/>
    </source>
</evidence>
<dbReference type="EC" id="6.1.1.19" evidence="2"/>
<evidence type="ECO:0000259" key="10">
    <source>
        <dbReference type="SMART" id="SM00836"/>
    </source>
</evidence>
<organism evidence="11 12">
    <name type="scientific">Microthyrium microscopicum</name>
    <dbReference type="NCBI Taxonomy" id="703497"/>
    <lineage>
        <taxon>Eukaryota</taxon>
        <taxon>Fungi</taxon>
        <taxon>Dikarya</taxon>
        <taxon>Ascomycota</taxon>
        <taxon>Pezizomycotina</taxon>
        <taxon>Dothideomycetes</taxon>
        <taxon>Dothideomycetes incertae sedis</taxon>
        <taxon>Microthyriales</taxon>
        <taxon>Microthyriaceae</taxon>
        <taxon>Microthyrium</taxon>
    </lineage>
</organism>
<evidence type="ECO:0000313" key="11">
    <source>
        <dbReference type="EMBL" id="KAF2665909.1"/>
    </source>
</evidence>
<evidence type="ECO:0000256" key="6">
    <source>
        <dbReference type="ARBA" id="ARBA00022917"/>
    </source>
</evidence>
<keyword evidence="4 9" id="KW-0547">Nucleotide-binding</keyword>
<dbReference type="SUPFAM" id="SSF55190">
    <property type="entry name" value="Arginyl-tRNA synthetase (ArgRS), N-terminal 'additional' domain"/>
    <property type="match status" value="1"/>
</dbReference>
<dbReference type="Proteomes" id="UP000799302">
    <property type="component" value="Unassembled WGS sequence"/>
</dbReference>
<keyword evidence="6 9" id="KW-0648">Protein biosynthesis</keyword>
<evidence type="ECO:0000256" key="9">
    <source>
        <dbReference type="RuleBase" id="RU363038"/>
    </source>
</evidence>
<dbReference type="InterPro" id="IPR036695">
    <property type="entry name" value="Arg-tRNA-synth_N_sf"/>
</dbReference>
<dbReference type="SUPFAM" id="SSF47323">
    <property type="entry name" value="Anticodon-binding domain of a subclass of class I aminoacyl-tRNA synthetases"/>
    <property type="match status" value="1"/>
</dbReference>
<evidence type="ECO:0000256" key="3">
    <source>
        <dbReference type="ARBA" id="ARBA00022598"/>
    </source>
</evidence>
<dbReference type="GO" id="GO:0004814">
    <property type="term" value="F:arginine-tRNA ligase activity"/>
    <property type="evidence" value="ECO:0007669"/>
    <property type="project" value="UniProtKB-EC"/>
</dbReference>
<dbReference type="OrthoDB" id="68056at2759"/>
<dbReference type="FunFam" id="1.10.730.10:FF:000006">
    <property type="entry name" value="Arginyl-tRNA synthetase 2, mitochondrial"/>
    <property type="match status" value="1"/>
</dbReference>
<evidence type="ECO:0000313" key="12">
    <source>
        <dbReference type="Proteomes" id="UP000799302"/>
    </source>
</evidence>
<proteinExistence type="inferred from homology"/>
<dbReference type="GO" id="GO:0005739">
    <property type="term" value="C:mitochondrion"/>
    <property type="evidence" value="ECO:0007669"/>
    <property type="project" value="TreeGrafter"/>
</dbReference>
<dbReference type="AlphaFoldDB" id="A0A6A6U0R8"/>
<evidence type="ECO:0000256" key="2">
    <source>
        <dbReference type="ARBA" id="ARBA00012837"/>
    </source>
</evidence>
<feature type="domain" description="DALR anticodon binding" evidence="10">
    <location>
        <begin position="519"/>
        <end position="636"/>
    </location>
</feature>
<evidence type="ECO:0000256" key="1">
    <source>
        <dbReference type="ARBA" id="ARBA00005594"/>
    </source>
</evidence>
<dbReference type="InterPro" id="IPR009080">
    <property type="entry name" value="tRNAsynth_Ia_anticodon-bd"/>
</dbReference>
<dbReference type="Gene3D" id="3.30.1360.70">
    <property type="entry name" value="Arginyl tRNA synthetase N-terminal domain"/>
    <property type="match status" value="1"/>
</dbReference>
<comment type="catalytic activity">
    <reaction evidence="8">
        <text>tRNA(Arg) + L-arginine + ATP = L-arginyl-tRNA(Arg) + AMP + diphosphate</text>
        <dbReference type="Rhea" id="RHEA:20301"/>
        <dbReference type="Rhea" id="RHEA-COMP:9658"/>
        <dbReference type="Rhea" id="RHEA-COMP:9673"/>
        <dbReference type="ChEBI" id="CHEBI:30616"/>
        <dbReference type="ChEBI" id="CHEBI:32682"/>
        <dbReference type="ChEBI" id="CHEBI:33019"/>
        <dbReference type="ChEBI" id="CHEBI:78442"/>
        <dbReference type="ChEBI" id="CHEBI:78513"/>
        <dbReference type="ChEBI" id="CHEBI:456215"/>
        <dbReference type="EC" id="6.1.1.19"/>
    </reaction>
</comment>
<keyword evidence="5 9" id="KW-0067">ATP-binding</keyword>
<keyword evidence="7 9" id="KW-0030">Aminoacyl-tRNA synthetase</keyword>